<feature type="coiled-coil region" evidence="1">
    <location>
        <begin position="1156"/>
        <end position="1193"/>
    </location>
</feature>
<feature type="coiled-coil region" evidence="1">
    <location>
        <begin position="968"/>
        <end position="1116"/>
    </location>
</feature>
<evidence type="ECO:0000313" key="4">
    <source>
        <dbReference type="Proteomes" id="UP000031552"/>
    </source>
</evidence>
<feature type="coiled-coil region" evidence="1">
    <location>
        <begin position="532"/>
        <end position="915"/>
    </location>
</feature>
<keyword evidence="2" id="KW-0472">Membrane</keyword>
<feature type="coiled-coil region" evidence="1">
    <location>
        <begin position="335"/>
        <end position="506"/>
    </location>
</feature>
<feature type="transmembrane region" description="Helical" evidence="2">
    <location>
        <begin position="21"/>
        <end position="42"/>
    </location>
</feature>
<keyword evidence="4" id="KW-1185">Reference proteome</keyword>
<evidence type="ECO:0000256" key="1">
    <source>
        <dbReference type="SAM" id="Coils"/>
    </source>
</evidence>
<dbReference type="EMBL" id="CCEJ010000003">
    <property type="protein sequence ID" value="CDR33383.1"/>
    <property type="molecule type" value="Genomic_DNA"/>
</dbReference>
<accession>A0A090D185</accession>
<evidence type="ECO:0000313" key="3">
    <source>
        <dbReference type="EMBL" id="CDR33383.1"/>
    </source>
</evidence>
<reference evidence="3" key="2">
    <citation type="submission" date="2014-09" db="EMBL/GenBank/DDBJ databases">
        <title>Criblamydia sequanensis harbors a mega-plasmid encoding arsenite resistance.</title>
        <authorList>
            <person name="Bertelli C."/>
            <person name="Goesmann A."/>
            <person name="Greub G."/>
        </authorList>
    </citation>
    <scope>NUCLEOTIDE SEQUENCE [LARGE SCALE GENOMIC DNA]</scope>
    <source>
        <strain evidence="3">CRIB-18</strain>
    </source>
</reference>
<dbReference type="Proteomes" id="UP000031552">
    <property type="component" value="Unassembled WGS sequence"/>
</dbReference>
<dbReference type="AlphaFoldDB" id="A0A090D185"/>
<feature type="coiled-coil region" evidence="1">
    <location>
        <begin position="81"/>
        <end position="151"/>
    </location>
</feature>
<keyword evidence="2" id="KW-0812">Transmembrane</keyword>
<keyword evidence="1" id="KW-0175">Coiled coil</keyword>
<dbReference type="OrthoDB" id="5829285at2"/>
<proteinExistence type="predicted"/>
<protein>
    <submittedName>
        <fullName evidence="3">Secreted protein</fullName>
    </submittedName>
</protein>
<gene>
    <name evidence="3" type="ORF">CSEC_0549</name>
</gene>
<reference evidence="3" key="1">
    <citation type="submission" date="2013-12" db="EMBL/GenBank/DDBJ databases">
        <authorList>
            <person name="Linke B."/>
        </authorList>
    </citation>
    <scope>NUCLEOTIDE SEQUENCE [LARGE SCALE GENOMIC DNA]</scope>
    <source>
        <strain evidence="3">CRIB-18</strain>
    </source>
</reference>
<organism evidence="3 4">
    <name type="scientific">Candidatus Criblamydia sequanensis CRIB-18</name>
    <dbReference type="NCBI Taxonomy" id="1437425"/>
    <lineage>
        <taxon>Bacteria</taxon>
        <taxon>Pseudomonadati</taxon>
        <taxon>Chlamydiota</taxon>
        <taxon>Chlamydiia</taxon>
        <taxon>Parachlamydiales</taxon>
        <taxon>Candidatus Criblamydiaceae</taxon>
        <taxon>Candidatus Criblamydia</taxon>
    </lineage>
</organism>
<keyword evidence="2" id="KW-1133">Transmembrane helix</keyword>
<name>A0A090D185_9BACT</name>
<dbReference type="RefSeq" id="WP_041016885.1">
    <property type="nucleotide sequence ID" value="NZ_CCEJ010000003.1"/>
</dbReference>
<feature type="coiled-coil region" evidence="1">
    <location>
        <begin position="177"/>
        <end position="309"/>
    </location>
</feature>
<comment type="caution">
    <text evidence="3">The sequence shown here is derived from an EMBL/GenBank/DDBJ whole genome shotgun (WGS) entry which is preliminary data.</text>
</comment>
<sequence length="1213" mass="141947">MDSSKNNKPCSANPTKNRKTLLRVINGIALTLIASIGVLLPISPAKAEKPKTERAGSPLTLLSDEIDDLGDNRTDDDMEFIKILQEQRLAQNKKIKILRKELESTKSRLEMLKSDLMVKGYSAEKVLKNRIQSLEDELLKIKDETSNLTSAIVSKEEALETKKHELHAATTIFMETSARLNEQLRNAENQIVAINHQLTIANERLLEKDAELQIAHSWQEDLSHAETKIKEMQKHLERAESLYRQEKNKADLLTEALQEHSFTRRELENKYAELEKTLEEEKVEALYLVEALESNIQNLEQKEDKVNSSIYDLTVRLHQVELKGADLKKDLLSAKKNYIAENEKQTSLHQNLTQELKEKDSLSKEYLTTFQISILNLEDQLEAAKMRIRELEALKEKADSADGFQLSLAEKEKELKDLSHKLQEEIRNTSSLQSELESANDLHASEKDELLKGIQAHRKELEEAKTDLKLLSEQFSAMTGIFDHFEEGVRSKISEMENQIHFFENETKKEEAWRKHLEAKLEEKEKELLNFAFLFENREEELKEAIAQKEKELETEQSQTSDLELYLMEAKEELASLKENQRQIHTEKEEFQKEIHLAKIRIDDSQEVITYLRNELNDALSHLEEERSLTERLKNELAQNEESQKKHQETLDYVAELEFLLDQTDITIHEEREQILALKETLTKALDEKKHLEAYLDQYENAKAKLNHLEIALNEASESTKAMGSQTTSLREQLEEAQKEKEVLRASLEEFERYRNHANELQEALSKANTALDENFSQIQLLKDELSKTLEFQNVLNEKYEASLRELDLAKQNLAKEELESNELKNRLDDLVLKQTEANNVSVALRNDLERSYALQESEREEAKKKLDELEETLRNQEREKSNADDLIRHLKDELQKEEAEKIEAQQLVLKLKDMQELYHLEKEKTESLLTKIQEIEMEKNQEVQKNHAMMEHLAEVMDESEHSKRGISHLEDQLKNLTAIEMEKNQEVEKNNSLIQRLNAAMEEVEYSKNYAQELEERYKTLSSIEMEKNQEMQRNHALMQQLHDAMEELEHSKNHTQELEEKFSRFSSLEIEKNQEIERNQILIQKLTEAMEELEKARNDQQALVSKINHLAEEERNSKLLAAKVIDNFESALNELSIEENTSRSLRNSYDDLLMSYQIEIEKNQEQNQRLQDLRNQNEDLIREINKEREITFQLRSEQNRPFFHDEEFNQ</sequence>
<dbReference type="STRING" id="1437425.CSEC_0549"/>
<evidence type="ECO:0000256" key="2">
    <source>
        <dbReference type="SAM" id="Phobius"/>
    </source>
</evidence>